<accession>A0A9P4XQA0</accession>
<dbReference type="AlphaFoldDB" id="A0A9P4XQA0"/>
<evidence type="ECO:0000313" key="2">
    <source>
        <dbReference type="EMBL" id="KAF3076828.1"/>
    </source>
</evidence>
<dbReference type="EMBL" id="QLNT01000001">
    <property type="protein sequence ID" value="KAF3076828.1"/>
    <property type="molecule type" value="Genomic_DNA"/>
</dbReference>
<organism evidence="2 3">
    <name type="scientific">Trichoderma lentiforme</name>
    <dbReference type="NCBI Taxonomy" id="1567552"/>
    <lineage>
        <taxon>Eukaryota</taxon>
        <taxon>Fungi</taxon>
        <taxon>Dikarya</taxon>
        <taxon>Ascomycota</taxon>
        <taxon>Pezizomycotina</taxon>
        <taxon>Sordariomycetes</taxon>
        <taxon>Hypocreomycetidae</taxon>
        <taxon>Hypocreales</taxon>
        <taxon>Hypocreaceae</taxon>
        <taxon>Trichoderma</taxon>
    </lineage>
</organism>
<feature type="compositionally biased region" description="Basic and acidic residues" evidence="1">
    <location>
        <begin position="18"/>
        <end position="35"/>
    </location>
</feature>
<sequence>MHSQRDTLMLPKTYPPPYEEHNGTAEDAKDVDSSNDKIFVPPQIMEKIMALKTHKERIRMVEEYMKKKGEIVKAKEKALSCQKRALARTIKSAKNDIKDIKKTYWETVDNILSLVAARKDEARRFHETETRKIEAIYQNAFKRVDEEYNALLDLMLISDKQNARAEV</sequence>
<keyword evidence="3" id="KW-1185">Reference proteome</keyword>
<evidence type="ECO:0000313" key="3">
    <source>
        <dbReference type="Proteomes" id="UP000801864"/>
    </source>
</evidence>
<comment type="caution">
    <text evidence="2">The sequence shown here is derived from an EMBL/GenBank/DDBJ whole genome shotgun (WGS) entry which is preliminary data.</text>
</comment>
<feature type="region of interest" description="Disordered" evidence="1">
    <location>
        <begin position="1"/>
        <end position="36"/>
    </location>
</feature>
<name>A0A9P4XQA0_9HYPO</name>
<evidence type="ECO:0000256" key="1">
    <source>
        <dbReference type="SAM" id="MobiDB-lite"/>
    </source>
</evidence>
<gene>
    <name evidence="2" type="ORF">CFAM422_000674</name>
</gene>
<reference evidence="2 3" key="1">
    <citation type="submission" date="2018-06" db="EMBL/GenBank/DDBJ databases">
        <title>Genome analysis of cellulolytic fungus Trichoderma lentiforme CFAM-422.</title>
        <authorList>
            <person name="Steindorff A.S."/>
            <person name="Formighieri E.F."/>
            <person name="Midorikawa G.E.O."/>
            <person name="Tamietti M.S."/>
            <person name="Ramos E.Z."/>
            <person name="Silva A.S."/>
            <person name="Bon E.P.S."/>
            <person name="Mendes T.D."/>
            <person name="Damaso M.C.T."/>
            <person name="Favaro L.C.L."/>
        </authorList>
    </citation>
    <scope>NUCLEOTIDE SEQUENCE [LARGE SCALE GENOMIC DNA]</scope>
    <source>
        <strain evidence="2 3">CFAM-422</strain>
    </source>
</reference>
<proteinExistence type="predicted"/>
<dbReference type="Proteomes" id="UP000801864">
    <property type="component" value="Unassembled WGS sequence"/>
</dbReference>
<protein>
    <submittedName>
        <fullName evidence="2">Uncharacterized protein</fullName>
    </submittedName>
</protein>